<comment type="similarity">
    <text evidence="2">Belongs to the krueppel C2H2-type zinc-finger protein family.</text>
</comment>
<evidence type="ECO:0000256" key="4">
    <source>
        <dbReference type="ARBA" id="ARBA00022737"/>
    </source>
</evidence>
<dbReference type="GO" id="GO:0003677">
    <property type="term" value="F:DNA binding"/>
    <property type="evidence" value="ECO:0007669"/>
    <property type="project" value="UniProtKB-KW"/>
</dbReference>
<evidence type="ECO:0000256" key="7">
    <source>
        <dbReference type="ARBA" id="ARBA00023015"/>
    </source>
</evidence>
<dbReference type="InterPro" id="IPR044412">
    <property type="entry name" value="PRDM17_PR-SET"/>
</dbReference>
<dbReference type="Gene3D" id="3.30.160.60">
    <property type="entry name" value="Classic Zinc Finger"/>
    <property type="match status" value="5"/>
</dbReference>
<dbReference type="InParanoid" id="H3BHN7"/>
<feature type="region of interest" description="Disordered" evidence="12">
    <location>
        <begin position="117"/>
        <end position="182"/>
    </location>
</feature>
<dbReference type="Proteomes" id="UP000008672">
    <property type="component" value="Unassembled WGS sequence"/>
</dbReference>
<evidence type="ECO:0000313" key="14">
    <source>
        <dbReference type="Ensembl" id="ENSLACP00000021408.1"/>
    </source>
</evidence>
<proteinExistence type="inferred from homology"/>
<feature type="domain" description="C2H2-type" evidence="13">
    <location>
        <begin position="370"/>
        <end position="397"/>
    </location>
</feature>
<keyword evidence="9" id="KW-0804">Transcription</keyword>
<feature type="domain" description="C2H2-type" evidence="13">
    <location>
        <begin position="498"/>
        <end position="525"/>
    </location>
</feature>
<dbReference type="InterPro" id="IPR050331">
    <property type="entry name" value="Zinc_finger"/>
</dbReference>
<dbReference type="FunFam" id="3.30.160.60:FF:001437">
    <property type="entry name" value="Zinc finger protein 594"/>
    <property type="match status" value="1"/>
</dbReference>
<evidence type="ECO:0000256" key="9">
    <source>
        <dbReference type="ARBA" id="ARBA00023163"/>
    </source>
</evidence>
<dbReference type="GO" id="GO:0008270">
    <property type="term" value="F:zinc ion binding"/>
    <property type="evidence" value="ECO:0007669"/>
    <property type="project" value="UniProtKB-KW"/>
</dbReference>
<keyword evidence="4" id="KW-0677">Repeat</keyword>
<dbReference type="GO" id="GO:0005634">
    <property type="term" value="C:nucleus"/>
    <property type="evidence" value="ECO:0007669"/>
    <property type="project" value="UniProtKB-SubCell"/>
</dbReference>
<dbReference type="GeneTree" id="ENSGT00930000151062"/>
<dbReference type="Pfam" id="PF00096">
    <property type="entry name" value="zf-C2H2"/>
    <property type="match status" value="4"/>
</dbReference>
<dbReference type="FunFam" id="3.30.160.60:FF:001723">
    <property type="entry name" value="Zinc finger protein 408"/>
    <property type="match status" value="1"/>
</dbReference>
<dbReference type="FunFam" id="3.30.160.60:FF:000849">
    <property type="entry name" value="Zinc finger protein 408"/>
    <property type="match status" value="1"/>
</dbReference>
<keyword evidence="6" id="KW-0862">Zinc</keyword>
<evidence type="ECO:0000256" key="10">
    <source>
        <dbReference type="ARBA" id="ARBA00023242"/>
    </source>
</evidence>
<reference evidence="15" key="1">
    <citation type="submission" date="2011-08" db="EMBL/GenBank/DDBJ databases">
        <title>The draft genome of Latimeria chalumnae.</title>
        <authorList>
            <person name="Di Palma F."/>
            <person name="Alfoldi J."/>
            <person name="Johnson J."/>
            <person name="Berlin A."/>
            <person name="Gnerre S."/>
            <person name="Jaffe D."/>
            <person name="MacCallum I."/>
            <person name="Young S."/>
            <person name="Walker B.J."/>
            <person name="Lander E."/>
            <person name="Lindblad-Toh K."/>
        </authorList>
    </citation>
    <scope>NUCLEOTIDE SEQUENCE [LARGE SCALE GENOMIC DNA]</scope>
    <source>
        <strain evidence="15">Wild caught</strain>
    </source>
</reference>
<evidence type="ECO:0000256" key="5">
    <source>
        <dbReference type="ARBA" id="ARBA00022771"/>
    </source>
</evidence>
<organism evidence="14 15">
    <name type="scientific">Latimeria chalumnae</name>
    <name type="common">Coelacanth</name>
    <dbReference type="NCBI Taxonomy" id="7897"/>
    <lineage>
        <taxon>Eukaryota</taxon>
        <taxon>Metazoa</taxon>
        <taxon>Chordata</taxon>
        <taxon>Craniata</taxon>
        <taxon>Vertebrata</taxon>
        <taxon>Euteleostomi</taxon>
        <taxon>Coelacanthiformes</taxon>
        <taxon>Coelacanthidae</taxon>
        <taxon>Latimeria</taxon>
    </lineage>
</organism>
<feature type="compositionally biased region" description="Acidic residues" evidence="12">
    <location>
        <begin position="123"/>
        <end position="135"/>
    </location>
</feature>
<dbReference type="InterPro" id="IPR036236">
    <property type="entry name" value="Znf_C2H2_sf"/>
</dbReference>
<reference evidence="14" key="2">
    <citation type="submission" date="2025-08" db="UniProtKB">
        <authorList>
            <consortium name="Ensembl"/>
        </authorList>
    </citation>
    <scope>IDENTIFICATION</scope>
</reference>
<feature type="domain" description="C2H2-type" evidence="13">
    <location>
        <begin position="342"/>
        <end position="369"/>
    </location>
</feature>
<dbReference type="PANTHER" id="PTHR16515">
    <property type="entry name" value="PR DOMAIN ZINC FINGER PROTEIN"/>
    <property type="match status" value="1"/>
</dbReference>
<keyword evidence="3" id="KW-0479">Metal-binding</keyword>
<dbReference type="Ensembl" id="ENSLACT00000021549.1">
    <property type="protein sequence ID" value="ENSLACP00000021408.1"/>
    <property type="gene ID" value="ENSLACG00000018810.1"/>
</dbReference>
<dbReference type="eggNOG" id="KOG1721">
    <property type="taxonomic scope" value="Eukaryota"/>
</dbReference>
<feature type="compositionally biased region" description="Basic and acidic residues" evidence="12">
    <location>
        <begin position="222"/>
        <end position="233"/>
    </location>
</feature>
<dbReference type="EMBL" id="AFYH01005334">
    <property type="status" value="NOT_ANNOTATED_CDS"/>
    <property type="molecule type" value="Genomic_DNA"/>
</dbReference>
<dbReference type="InterPro" id="IPR001214">
    <property type="entry name" value="SET_dom"/>
</dbReference>
<keyword evidence="10" id="KW-0539">Nucleus</keyword>
<dbReference type="AlphaFoldDB" id="H3BHN7"/>
<dbReference type="Gene3D" id="2.170.270.10">
    <property type="entry name" value="SET domain"/>
    <property type="match status" value="1"/>
</dbReference>
<dbReference type="CDD" id="cd10520">
    <property type="entry name" value="PR-SET_PRDM17"/>
    <property type="match status" value="1"/>
</dbReference>
<keyword evidence="15" id="KW-1185">Reference proteome</keyword>
<accession>H3BHN7</accession>
<dbReference type="FunCoup" id="H3BHN7">
    <property type="interactions" value="1343"/>
</dbReference>
<keyword evidence="5 11" id="KW-0863">Zinc-finger</keyword>
<evidence type="ECO:0000256" key="2">
    <source>
        <dbReference type="ARBA" id="ARBA00006991"/>
    </source>
</evidence>
<comment type="subcellular location">
    <subcellularLocation>
        <location evidence="1">Nucleus</location>
    </subcellularLocation>
</comment>
<dbReference type="Bgee" id="ENSLACG00000018810">
    <property type="expression patterns" value="Expressed in chordate pharynx and 1 other cell type or tissue"/>
</dbReference>
<feature type="compositionally biased region" description="Acidic residues" evidence="12">
    <location>
        <begin position="161"/>
        <end position="174"/>
    </location>
</feature>
<feature type="domain" description="C2H2-type" evidence="13">
    <location>
        <begin position="470"/>
        <end position="497"/>
    </location>
</feature>
<dbReference type="SMART" id="SM00355">
    <property type="entry name" value="ZnF_C2H2"/>
    <property type="match status" value="6"/>
</dbReference>
<evidence type="ECO:0000256" key="3">
    <source>
        <dbReference type="ARBA" id="ARBA00022723"/>
    </source>
</evidence>
<protein>
    <submittedName>
        <fullName evidence="14">Zinc finger protein 408</fullName>
    </submittedName>
</protein>
<dbReference type="GO" id="GO:0061298">
    <property type="term" value="P:retina vasculature development in camera-type eye"/>
    <property type="evidence" value="ECO:0007669"/>
    <property type="project" value="Ensembl"/>
</dbReference>
<reference evidence="14" key="3">
    <citation type="submission" date="2025-09" db="UniProtKB">
        <authorList>
            <consortium name="Ensembl"/>
        </authorList>
    </citation>
    <scope>IDENTIFICATION</scope>
</reference>
<dbReference type="HOGENOM" id="CLU_002678_51_0_1"/>
<keyword evidence="8" id="KW-0238">DNA-binding</keyword>
<dbReference type="SUPFAM" id="SSF57667">
    <property type="entry name" value="beta-beta-alpha zinc fingers"/>
    <property type="match status" value="4"/>
</dbReference>
<dbReference type="InterPro" id="IPR013087">
    <property type="entry name" value="Znf_C2H2_type"/>
</dbReference>
<evidence type="ECO:0000313" key="15">
    <source>
        <dbReference type="Proteomes" id="UP000008672"/>
    </source>
</evidence>
<evidence type="ECO:0000256" key="12">
    <source>
        <dbReference type="SAM" id="MobiDB-lite"/>
    </source>
</evidence>
<feature type="compositionally biased region" description="Basic and acidic residues" evidence="12">
    <location>
        <begin position="269"/>
        <end position="285"/>
    </location>
</feature>
<dbReference type="FunFam" id="3.30.160.60:FF:001136">
    <property type="entry name" value="Zinc finger protein 408"/>
    <property type="match status" value="1"/>
</dbReference>
<dbReference type="EMBL" id="AFYH01005333">
    <property type="status" value="NOT_ANNOTATED_CDS"/>
    <property type="molecule type" value="Genomic_DNA"/>
</dbReference>
<evidence type="ECO:0000256" key="8">
    <source>
        <dbReference type="ARBA" id="ARBA00023125"/>
    </source>
</evidence>
<sequence length="618" mass="69121">ALGTLPPGLAVGPSRAQEKRMGIWCVETALQKGIFFGPLEGDLERHDITGRRTPQEQLCYLTILHTRLKICEGPSSFASLAQSKEERNVAEFTLRGKIYFRVCKVIEPGAELLVWPEDATVCPEEEEDEDEEEELTSPQKAESAPDGGAKDEARSAVEAAAAEEEEYDDDDDDASAVSEKGLEGGAREPLVVYLSSCLRDSSSPCPKSLKWGETTPGGDPEPPNKRAKADSERGGALGLVIGRTRLSARLAGKPRKVHAVVSRAQKQQQEQKPKRLQQIRDEGKATPETLGSRLWLQSCDVEQKRFSRRDSSQIDPSERKYSYSSEESFKAHVLFHQGERPFKCKQCDKAYGTKRDLREHEVLHTGERPFECDECGKTFARRPSLRIHKKIHRMKELNLENPKACKCVICEKELANPGSLRNHMRQMPELRRHLISHTGEAHLCTVCGKALKDPHTLRAHERLHTGERPFKCEQCGKAYTLATKLRRHQKSHLEEKPYKCNLCGMGYTLMQSLKRHRLSHGAKELAEAVASLEGGRTKKPASARATGKRSVRQAVKENNALEPTVVVLNDEVIQITISDHDENCIIVEEGDSQNNLVIIQEDIGFNTVAEVIEIERGP</sequence>
<dbReference type="STRING" id="7897.ENSLACP00000021408"/>
<keyword evidence="7" id="KW-0805">Transcription regulation</keyword>
<dbReference type="EMBL" id="AFYH01005332">
    <property type="status" value="NOT_ANNOTATED_CDS"/>
    <property type="molecule type" value="Genomic_DNA"/>
</dbReference>
<dbReference type="Pfam" id="PF21549">
    <property type="entry name" value="PRDM2_PR"/>
    <property type="match status" value="1"/>
</dbReference>
<dbReference type="FunFam" id="3.30.160.60:FF:000446">
    <property type="entry name" value="Zinc finger protein"/>
    <property type="match status" value="1"/>
</dbReference>
<dbReference type="GO" id="GO:0010468">
    <property type="term" value="P:regulation of gene expression"/>
    <property type="evidence" value="ECO:0007669"/>
    <property type="project" value="TreeGrafter"/>
</dbReference>
<dbReference type="PROSITE" id="PS00028">
    <property type="entry name" value="ZINC_FINGER_C2H2_1"/>
    <property type="match status" value="5"/>
</dbReference>
<evidence type="ECO:0000259" key="13">
    <source>
        <dbReference type="PROSITE" id="PS50157"/>
    </source>
</evidence>
<feature type="domain" description="C2H2-type" evidence="13">
    <location>
        <begin position="442"/>
        <end position="469"/>
    </location>
</feature>
<dbReference type="InterPro" id="IPR046341">
    <property type="entry name" value="SET_dom_sf"/>
</dbReference>
<feature type="region of interest" description="Disordered" evidence="12">
    <location>
        <begin position="201"/>
        <end position="234"/>
    </location>
</feature>
<name>H3BHN7_LATCH</name>
<dbReference type="PROSITE" id="PS50157">
    <property type="entry name" value="ZINC_FINGER_C2H2_2"/>
    <property type="match status" value="5"/>
</dbReference>
<evidence type="ECO:0000256" key="1">
    <source>
        <dbReference type="ARBA" id="ARBA00004123"/>
    </source>
</evidence>
<evidence type="ECO:0000256" key="11">
    <source>
        <dbReference type="PROSITE-ProRule" id="PRU00042"/>
    </source>
</evidence>
<feature type="region of interest" description="Disordered" evidence="12">
    <location>
        <begin position="260"/>
        <end position="287"/>
    </location>
</feature>
<dbReference type="PANTHER" id="PTHR16515:SF32">
    <property type="entry name" value="PR DOMAIN ZINC FINGER PROTEIN 5"/>
    <property type="match status" value="1"/>
</dbReference>
<dbReference type="OMA" id="WPEENQV"/>
<evidence type="ECO:0000256" key="6">
    <source>
        <dbReference type="ARBA" id="ARBA00022833"/>
    </source>
</evidence>